<feature type="transmembrane region" description="Helical" evidence="1">
    <location>
        <begin position="89"/>
        <end position="108"/>
    </location>
</feature>
<proteinExistence type="predicted"/>
<reference evidence="2 3" key="2">
    <citation type="submission" date="2018-11" db="EMBL/GenBank/DDBJ databases">
        <authorList>
            <consortium name="Pathogen Informatics"/>
        </authorList>
    </citation>
    <scope>NUCLEOTIDE SEQUENCE [LARGE SCALE GENOMIC DNA]</scope>
    <source>
        <strain evidence="2 3">Egypt</strain>
    </source>
</reference>
<reference evidence="4" key="1">
    <citation type="submission" date="2016-06" db="UniProtKB">
        <authorList>
            <consortium name="WormBaseParasite"/>
        </authorList>
    </citation>
    <scope>IDENTIFICATION</scope>
</reference>
<dbReference type="Proteomes" id="UP000272942">
    <property type="component" value="Unassembled WGS sequence"/>
</dbReference>
<evidence type="ECO:0000256" key="1">
    <source>
        <dbReference type="SAM" id="Phobius"/>
    </source>
</evidence>
<keyword evidence="1" id="KW-0812">Transmembrane</keyword>
<name>A0A183B2N7_9TREM</name>
<sequence length="155" mass="17330">MKDSGPSSIGERTGVLIHGTSEDVPPNAILLSPSDVYRLRKSQLWSWNNRSEVWPLIYGPRLAAATVGISSFVANINARQLFNLRGQKFFWSTIMPTLAFPITCYWAAQELLINRPILSRPPQPWNGEGPCDLCLEVRASVLQVGYGESLSFFYV</sequence>
<dbReference type="WBParaSite" id="ECPE_0001351101-mRNA-1">
    <property type="protein sequence ID" value="ECPE_0001351101-mRNA-1"/>
    <property type="gene ID" value="ECPE_0001351101"/>
</dbReference>
<keyword evidence="3" id="KW-1185">Reference proteome</keyword>
<evidence type="ECO:0000313" key="4">
    <source>
        <dbReference type="WBParaSite" id="ECPE_0001351101-mRNA-1"/>
    </source>
</evidence>
<gene>
    <name evidence="2" type="ORF">ECPE_LOCUS13472</name>
</gene>
<evidence type="ECO:0000313" key="2">
    <source>
        <dbReference type="EMBL" id="VDP90744.1"/>
    </source>
</evidence>
<feature type="transmembrane region" description="Helical" evidence="1">
    <location>
        <begin position="56"/>
        <end position="77"/>
    </location>
</feature>
<keyword evidence="1" id="KW-0472">Membrane</keyword>
<keyword evidence="1" id="KW-1133">Transmembrane helix</keyword>
<dbReference type="OrthoDB" id="6234762at2759"/>
<dbReference type="AlphaFoldDB" id="A0A183B2N7"/>
<accession>A0A183B2N7</accession>
<protein>
    <submittedName>
        <fullName evidence="4">Transmembrane protein</fullName>
    </submittedName>
</protein>
<evidence type="ECO:0000313" key="3">
    <source>
        <dbReference type="Proteomes" id="UP000272942"/>
    </source>
</evidence>
<dbReference type="EMBL" id="UZAN01055152">
    <property type="protein sequence ID" value="VDP90744.1"/>
    <property type="molecule type" value="Genomic_DNA"/>
</dbReference>
<organism evidence="4">
    <name type="scientific">Echinostoma caproni</name>
    <dbReference type="NCBI Taxonomy" id="27848"/>
    <lineage>
        <taxon>Eukaryota</taxon>
        <taxon>Metazoa</taxon>
        <taxon>Spiralia</taxon>
        <taxon>Lophotrochozoa</taxon>
        <taxon>Platyhelminthes</taxon>
        <taxon>Trematoda</taxon>
        <taxon>Digenea</taxon>
        <taxon>Plagiorchiida</taxon>
        <taxon>Echinostomata</taxon>
        <taxon>Echinostomatoidea</taxon>
        <taxon>Echinostomatidae</taxon>
        <taxon>Echinostoma</taxon>
    </lineage>
</organism>